<dbReference type="EMBL" id="JAPXFL010000010">
    <property type="protein sequence ID" value="KAK9500674.1"/>
    <property type="molecule type" value="Genomic_DNA"/>
</dbReference>
<dbReference type="GO" id="GO:0006357">
    <property type="term" value="P:regulation of transcription by RNA polymerase II"/>
    <property type="evidence" value="ECO:0007669"/>
    <property type="project" value="TreeGrafter"/>
</dbReference>
<dbReference type="PANTHER" id="PTHR12243">
    <property type="entry name" value="MADF DOMAIN TRANSCRIPTION FACTOR"/>
    <property type="match status" value="1"/>
</dbReference>
<reference evidence="4 5" key="1">
    <citation type="submission" date="2022-12" db="EMBL/GenBank/DDBJ databases">
        <title>Chromosome-level genome assembly of true bugs.</title>
        <authorList>
            <person name="Ma L."/>
            <person name="Li H."/>
        </authorList>
    </citation>
    <scope>NUCLEOTIDE SEQUENCE [LARGE SCALE GENOMIC DNA]</scope>
    <source>
        <strain evidence="4">Lab_2022b</strain>
    </source>
</reference>
<dbReference type="GO" id="GO:0005667">
    <property type="term" value="C:transcription regulator complex"/>
    <property type="evidence" value="ECO:0007669"/>
    <property type="project" value="TreeGrafter"/>
</dbReference>
<dbReference type="Proteomes" id="UP001461498">
    <property type="component" value="Unassembled WGS sequence"/>
</dbReference>
<feature type="compositionally biased region" description="Basic and acidic residues" evidence="2">
    <location>
        <begin position="137"/>
        <end position="166"/>
    </location>
</feature>
<feature type="domain" description="BESS" evidence="3">
    <location>
        <begin position="215"/>
        <end position="254"/>
    </location>
</feature>
<feature type="region of interest" description="Disordered" evidence="2">
    <location>
        <begin position="110"/>
        <end position="187"/>
    </location>
</feature>
<feature type="compositionally biased region" description="Polar residues" evidence="2">
    <location>
        <begin position="167"/>
        <end position="178"/>
    </location>
</feature>
<gene>
    <name evidence="4" type="ORF">O3M35_001897</name>
</gene>
<sequence length="286" mass="33093">MSFKKKAKKKGSVHQFVNKIKKENEEVIPIANERDVEAGKDTEKEAKRIEQGKETAKVLKKDETIPDNKYKSDEQFLLSILPTLKRLTHQKSAEARIKIQKILYEIEFGPSEVSSSEAETSSSEDEPQIKNAKLKKEKRDIFQEKDKEREQESPPRGNKNLDKANDQESSPSIDVTQNEESKELLNDVQRDIPIEVLKEHQKHEDKDKLDVQERCKSDEQFLNSILPSLKRLNGQQNAEARVKIQHILFEVEYERPLYPAKTFSTSRTPSYYITTSDSQTTDSEFI</sequence>
<dbReference type="InterPro" id="IPR039353">
    <property type="entry name" value="TF_Adf1"/>
</dbReference>
<feature type="compositionally biased region" description="Low complexity" evidence="2">
    <location>
        <begin position="111"/>
        <end position="121"/>
    </location>
</feature>
<dbReference type="GO" id="GO:0003677">
    <property type="term" value="F:DNA binding"/>
    <property type="evidence" value="ECO:0007669"/>
    <property type="project" value="InterPro"/>
</dbReference>
<evidence type="ECO:0000313" key="4">
    <source>
        <dbReference type="EMBL" id="KAK9500674.1"/>
    </source>
</evidence>
<evidence type="ECO:0000313" key="5">
    <source>
        <dbReference type="Proteomes" id="UP001461498"/>
    </source>
</evidence>
<organism evidence="4 5">
    <name type="scientific">Rhynocoris fuscipes</name>
    <dbReference type="NCBI Taxonomy" id="488301"/>
    <lineage>
        <taxon>Eukaryota</taxon>
        <taxon>Metazoa</taxon>
        <taxon>Ecdysozoa</taxon>
        <taxon>Arthropoda</taxon>
        <taxon>Hexapoda</taxon>
        <taxon>Insecta</taxon>
        <taxon>Pterygota</taxon>
        <taxon>Neoptera</taxon>
        <taxon>Paraneoptera</taxon>
        <taxon>Hemiptera</taxon>
        <taxon>Heteroptera</taxon>
        <taxon>Panheteroptera</taxon>
        <taxon>Cimicomorpha</taxon>
        <taxon>Reduviidae</taxon>
        <taxon>Harpactorinae</taxon>
        <taxon>Harpactorini</taxon>
        <taxon>Rhynocoris</taxon>
    </lineage>
</organism>
<dbReference type="PANTHER" id="PTHR12243:SF67">
    <property type="entry name" value="COREPRESSOR OF PANGOLIN, ISOFORM A-RELATED"/>
    <property type="match status" value="1"/>
</dbReference>
<keyword evidence="5" id="KW-1185">Reference proteome</keyword>
<evidence type="ECO:0000256" key="1">
    <source>
        <dbReference type="PROSITE-ProRule" id="PRU00371"/>
    </source>
</evidence>
<evidence type="ECO:0000256" key="2">
    <source>
        <dbReference type="SAM" id="MobiDB-lite"/>
    </source>
</evidence>
<evidence type="ECO:0000259" key="3">
    <source>
        <dbReference type="PROSITE" id="PS51031"/>
    </source>
</evidence>
<feature type="domain" description="BESS" evidence="3">
    <location>
        <begin position="70"/>
        <end position="109"/>
    </location>
</feature>
<dbReference type="PROSITE" id="PS51031">
    <property type="entry name" value="BESS"/>
    <property type="match status" value="2"/>
</dbReference>
<feature type="region of interest" description="Disordered" evidence="2">
    <location>
        <begin position="34"/>
        <end position="55"/>
    </location>
</feature>
<name>A0AAW1CQ11_9HEMI</name>
<keyword evidence="1" id="KW-0539">Nucleus</keyword>
<dbReference type="GO" id="GO:0005634">
    <property type="term" value="C:nucleus"/>
    <property type="evidence" value="ECO:0007669"/>
    <property type="project" value="UniProtKB-SubCell"/>
</dbReference>
<proteinExistence type="predicted"/>
<dbReference type="InterPro" id="IPR004210">
    <property type="entry name" value="BESS_motif"/>
</dbReference>
<protein>
    <recommendedName>
        <fullName evidence="3">BESS domain-containing protein</fullName>
    </recommendedName>
</protein>
<comment type="caution">
    <text evidence="4">The sequence shown here is derived from an EMBL/GenBank/DDBJ whole genome shotgun (WGS) entry which is preliminary data.</text>
</comment>
<comment type="subcellular location">
    <subcellularLocation>
        <location evidence="1">Nucleus</location>
    </subcellularLocation>
</comment>
<dbReference type="Pfam" id="PF02944">
    <property type="entry name" value="BESS"/>
    <property type="match status" value="2"/>
</dbReference>
<accession>A0AAW1CQ11</accession>
<dbReference type="AlphaFoldDB" id="A0AAW1CQ11"/>